<gene>
    <name evidence="4" type="ORF">ABW99_19860</name>
</gene>
<dbReference type="AlphaFoldDB" id="A0A0G3EZG0"/>
<organism evidence="4 5">
    <name type="scientific">Pandoraea thiooxydans</name>
    <dbReference type="NCBI Taxonomy" id="445709"/>
    <lineage>
        <taxon>Bacteria</taxon>
        <taxon>Pseudomonadati</taxon>
        <taxon>Pseudomonadota</taxon>
        <taxon>Betaproteobacteria</taxon>
        <taxon>Burkholderiales</taxon>
        <taxon>Burkholderiaceae</taxon>
        <taxon>Pandoraea</taxon>
    </lineage>
</organism>
<dbReference type="RefSeq" id="WP_047216053.1">
    <property type="nucleotide sequence ID" value="NZ_CP011568.3"/>
</dbReference>
<accession>A0A0G3EZG0</accession>
<dbReference type="SMART" id="SM00448">
    <property type="entry name" value="REC"/>
    <property type="match status" value="1"/>
</dbReference>
<name>A0A0G3EZG0_9BURK</name>
<evidence type="ECO:0000256" key="1">
    <source>
        <dbReference type="ARBA" id="ARBA00022553"/>
    </source>
</evidence>
<evidence type="ECO:0000256" key="2">
    <source>
        <dbReference type="PROSITE-ProRule" id="PRU00169"/>
    </source>
</evidence>
<protein>
    <recommendedName>
        <fullName evidence="3">Response regulatory domain-containing protein</fullName>
    </recommendedName>
</protein>
<evidence type="ECO:0000259" key="3">
    <source>
        <dbReference type="PROSITE" id="PS50110"/>
    </source>
</evidence>
<dbReference type="EMBL" id="CP011568">
    <property type="protein sequence ID" value="AKJ70131.1"/>
    <property type="molecule type" value="Genomic_DNA"/>
</dbReference>
<dbReference type="SUPFAM" id="SSF52172">
    <property type="entry name" value="CheY-like"/>
    <property type="match status" value="1"/>
</dbReference>
<evidence type="ECO:0000313" key="5">
    <source>
        <dbReference type="Proteomes" id="UP000036700"/>
    </source>
</evidence>
<dbReference type="PROSITE" id="PS50110">
    <property type="entry name" value="RESPONSE_REGULATORY"/>
    <property type="match status" value="1"/>
</dbReference>
<dbReference type="InterPro" id="IPR050595">
    <property type="entry name" value="Bact_response_regulator"/>
</dbReference>
<feature type="modified residue" description="4-aspartylphosphate" evidence="2">
    <location>
        <position position="58"/>
    </location>
</feature>
<dbReference type="PANTHER" id="PTHR44591">
    <property type="entry name" value="STRESS RESPONSE REGULATOR PROTEIN 1"/>
    <property type="match status" value="1"/>
</dbReference>
<keyword evidence="1 2" id="KW-0597">Phosphoprotein</keyword>
<dbReference type="GO" id="GO:0000160">
    <property type="term" value="P:phosphorelay signal transduction system"/>
    <property type="evidence" value="ECO:0007669"/>
    <property type="project" value="InterPro"/>
</dbReference>
<dbReference type="Pfam" id="PF00072">
    <property type="entry name" value="Response_reg"/>
    <property type="match status" value="1"/>
</dbReference>
<proteinExistence type="predicted"/>
<feature type="domain" description="Response regulatory" evidence="3">
    <location>
        <begin position="7"/>
        <end position="125"/>
    </location>
</feature>
<sequence>MASAPLRVFLLEDSAVIRESLAEAIDASGVFIVAGTADTASEAVTLLKEQAFDAIIVDLQLRQGSGIEVLAYLREAGLHRSMLSIVLTNYALPALRQRCLDCGAGYFFDKSLEFDRVIEVMDEFASRRLHR</sequence>
<dbReference type="PATRIC" id="fig|445709.3.peg.4167"/>
<dbReference type="PANTHER" id="PTHR44591:SF3">
    <property type="entry name" value="RESPONSE REGULATORY DOMAIN-CONTAINING PROTEIN"/>
    <property type="match status" value="1"/>
</dbReference>
<dbReference type="InterPro" id="IPR011006">
    <property type="entry name" value="CheY-like_superfamily"/>
</dbReference>
<dbReference type="Gene3D" id="3.40.50.2300">
    <property type="match status" value="1"/>
</dbReference>
<dbReference type="STRING" id="445709.ABW99_19860"/>
<dbReference type="KEGG" id="ptx:ABW99_19860"/>
<evidence type="ECO:0000313" key="4">
    <source>
        <dbReference type="EMBL" id="AKJ70131.1"/>
    </source>
</evidence>
<dbReference type="Proteomes" id="UP000036700">
    <property type="component" value="Chromosome"/>
</dbReference>
<dbReference type="InterPro" id="IPR001789">
    <property type="entry name" value="Sig_transdc_resp-reg_receiver"/>
</dbReference>
<reference evidence="5" key="1">
    <citation type="submission" date="2015-06" db="EMBL/GenBank/DDBJ databases">
        <authorList>
            <person name="Lim Y.L."/>
            <person name="Ee R."/>
            <person name="Yong D."/>
            <person name="How K.Y."/>
            <person name="Yin W.F."/>
            <person name="Chan K.G."/>
        </authorList>
    </citation>
    <scope>NUCLEOTIDE SEQUENCE [LARGE SCALE GENOMIC DNA]</scope>
    <source>
        <strain evidence="5">DSM 25325</strain>
    </source>
</reference>
<dbReference type="OrthoDB" id="9152510at2"/>
<keyword evidence="5" id="KW-1185">Reference proteome</keyword>